<dbReference type="Proteomes" id="UP000389128">
    <property type="component" value="Unassembled WGS sequence"/>
</dbReference>
<dbReference type="OrthoDB" id="9774179at2"/>
<organism evidence="2 3">
    <name type="scientific">Zoogloea oleivorans</name>
    <dbReference type="NCBI Taxonomy" id="1552750"/>
    <lineage>
        <taxon>Bacteria</taxon>
        <taxon>Pseudomonadati</taxon>
        <taxon>Pseudomonadota</taxon>
        <taxon>Betaproteobacteria</taxon>
        <taxon>Rhodocyclales</taxon>
        <taxon>Zoogloeaceae</taxon>
        <taxon>Zoogloea</taxon>
    </lineage>
</organism>
<accession>A0A6C2CM95</accession>
<evidence type="ECO:0000259" key="1">
    <source>
        <dbReference type="Pfam" id="PF01575"/>
    </source>
</evidence>
<dbReference type="Pfam" id="PF01575">
    <property type="entry name" value="MaoC_dehydratas"/>
    <property type="match status" value="1"/>
</dbReference>
<dbReference type="AlphaFoldDB" id="A0A6C2CM95"/>
<protein>
    <recommendedName>
        <fullName evidence="1">MaoC-like domain-containing protein</fullName>
    </recommendedName>
</protein>
<keyword evidence="3" id="KW-1185">Reference proteome</keyword>
<evidence type="ECO:0000313" key="3">
    <source>
        <dbReference type="Proteomes" id="UP000389128"/>
    </source>
</evidence>
<evidence type="ECO:0000313" key="2">
    <source>
        <dbReference type="EMBL" id="TYC55324.1"/>
    </source>
</evidence>
<dbReference type="InterPro" id="IPR029069">
    <property type="entry name" value="HotDog_dom_sf"/>
</dbReference>
<dbReference type="RefSeq" id="WP_148579891.1">
    <property type="nucleotide sequence ID" value="NZ_SDKK01000013.1"/>
</dbReference>
<reference evidence="2 3" key="1">
    <citation type="submission" date="2019-01" db="EMBL/GenBank/DDBJ databases">
        <title>Zoogloea oleivorans genome sequencing and assembly.</title>
        <authorList>
            <person name="Tancsics A."/>
            <person name="Farkas M."/>
            <person name="Kriszt B."/>
            <person name="Maroti G."/>
            <person name="Horvath B."/>
        </authorList>
    </citation>
    <scope>NUCLEOTIDE SEQUENCE [LARGE SCALE GENOMIC DNA]</scope>
    <source>
        <strain evidence="2 3">Buc</strain>
    </source>
</reference>
<feature type="domain" description="MaoC-like" evidence="1">
    <location>
        <begin position="12"/>
        <end position="48"/>
    </location>
</feature>
<gene>
    <name evidence="2" type="ORF">ETQ85_15040</name>
</gene>
<dbReference type="EMBL" id="SDKK01000013">
    <property type="protein sequence ID" value="TYC55324.1"/>
    <property type="molecule type" value="Genomic_DNA"/>
</dbReference>
<dbReference type="InterPro" id="IPR002539">
    <property type="entry name" value="MaoC-like_dom"/>
</dbReference>
<dbReference type="Gene3D" id="3.10.129.10">
    <property type="entry name" value="Hotdog Thioesterase"/>
    <property type="match status" value="1"/>
</dbReference>
<comment type="caution">
    <text evidence="2">The sequence shown here is derived from an EMBL/GenBank/DDBJ whole genome shotgun (WGS) entry which is preliminary data.</text>
</comment>
<name>A0A6C2CM95_9RHOO</name>
<dbReference type="SUPFAM" id="SSF54637">
    <property type="entry name" value="Thioesterase/thiol ester dehydrase-isomerase"/>
    <property type="match status" value="1"/>
</dbReference>
<proteinExistence type="predicted"/>
<sequence>MNPLYFGAEAAKAWAAFSGDYNPIHFDPQFARNTIGSEGTVVHGMLAMLGLKQASARADWPEEGWLQWTGMLKQAMPGNVGYTQEVNATGPGSKIRFKLGCADGQGKNILGNCAEVDFDSHRYMEPPRYSIAAEDFRGRLASFCRDFPDVHCAWIALDALMFAEYIQKHSINTFRDDIIRRFGPEMELDFGRSSMLTMQTHHRDTFRSRLLKDLSELQLERIDYDIRKIDEIMTADSLFATIDIPVWLDGDLSLVVQIGLMARKKT</sequence>